<evidence type="ECO:0000313" key="2">
    <source>
        <dbReference type="EMBL" id="PIS15255.1"/>
    </source>
</evidence>
<feature type="transmembrane region" description="Helical" evidence="1">
    <location>
        <begin position="99"/>
        <end position="118"/>
    </location>
</feature>
<dbReference type="AlphaFoldDB" id="A0A2H0WRL3"/>
<feature type="transmembrane region" description="Helical" evidence="1">
    <location>
        <begin position="7"/>
        <end position="25"/>
    </location>
</feature>
<keyword evidence="1" id="KW-0472">Membrane</keyword>
<gene>
    <name evidence="2" type="ORF">COT63_00935</name>
</gene>
<feature type="transmembrane region" description="Helical" evidence="1">
    <location>
        <begin position="125"/>
        <end position="144"/>
    </location>
</feature>
<name>A0A2H0WRL3_9BACT</name>
<feature type="transmembrane region" description="Helical" evidence="1">
    <location>
        <begin position="60"/>
        <end position="79"/>
    </location>
</feature>
<evidence type="ECO:0000313" key="3">
    <source>
        <dbReference type="Proteomes" id="UP000231282"/>
    </source>
</evidence>
<proteinExistence type="predicted"/>
<comment type="caution">
    <text evidence="2">The sequence shown here is derived from an EMBL/GenBank/DDBJ whole genome shotgun (WGS) entry which is preliminary data.</text>
</comment>
<accession>A0A2H0WRL3</accession>
<reference evidence="3" key="1">
    <citation type="submission" date="2017-09" db="EMBL/GenBank/DDBJ databases">
        <title>Depth-based differentiation of microbial function through sediment-hosted aquifers and enrichment of novel symbionts in the deep terrestrial subsurface.</title>
        <authorList>
            <person name="Probst A.J."/>
            <person name="Ladd B."/>
            <person name="Jarett J.K."/>
            <person name="Geller-Mcgrath D.E."/>
            <person name="Sieber C.M.K."/>
            <person name="Emerson J.B."/>
            <person name="Anantharaman K."/>
            <person name="Thomas B.C."/>
            <person name="Malmstrom R."/>
            <person name="Stieglmeier M."/>
            <person name="Klingl A."/>
            <person name="Woyke T."/>
            <person name="Ryan C.M."/>
            <person name="Banfield J.F."/>
        </authorList>
    </citation>
    <scope>NUCLEOTIDE SEQUENCE [LARGE SCALE GENOMIC DNA]</scope>
</reference>
<organism evidence="2 3">
    <name type="scientific">Candidatus Shapirobacteria bacterium CG09_land_8_20_14_0_10_38_17</name>
    <dbReference type="NCBI Taxonomy" id="1974884"/>
    <lineage>
        <taxon>Bacteria</taxon>
        <taxon>Candidatus Shapironibacteriota</taxon>
    </lineage>
</organism>
<feature type="transmembrane region" description="Helical" evidence="1">
    <location>
        <begin position="31"/>
        <end position="48"/>
    </location>
</feature>
<evidence type="ECO:0000256" key="1">
    <source>
        <dbReference type="SAM" id="Phobius"/>
    </source>
</evidence>
<dbReference type="EMBL" id="PEZH01000016">
    <property type="protein sequence ID" value="PIS15255.1"/>
    <property type="molecule type" value="Genomic_DNA"/>
</dbReference>
<sequence length="166" mass="18466">MAKPYQYATPICSVLTLLAGLGIILGLNTSNPLTIVLFLLPTILYEVYRTEGATTKLASWGLLIIFVLEILFIVGNISFDLVSFLSTEEKYVAGYRMPLGDIKVVGPTIMAVLSAVLFTRTRGRYTKWLAVIIFISSFAIVYALDPTIFSRLLKFGIEEGLDRIQY</sequence>
<keyword evidence="1" id="KW-0812">Transmembrane</keyword>
<dbReference type="Proteomes" id="UP000231282">
    <property type="component" value="Unassembled WGS sequence"/>
</dbReference>
<keyword evidence="1" id="KW-1133">Transmembrane helix</keyword>
<protein>
    <submittedName>
        <fullName evidence="2">Uncharacterized protein</fullName>
    </submittedName>
</protein>